<dbReference type="AlphaFoldDB" id="A0AAV4Y880"/>
<comment type="caution">
    <text evidence="1">The sequence shown here is derived from an EMBL/GenBank/DDBJ whole genome shotgun (WGS) entry which is preliminary data.</text>
</comment>
<name>A0AAV4Y880_CAEEX</name>
<sequence>MRRFERLPYGEEKQCFPYSRALRKRVLFQWLKRTTVQLRKMAERCNAPQSRDFPCPYSSTDVSAGSNPIHDNRIFFTRIRAQSKNSVTRSAVHLVPELRMFGSKV</sequence>
<keyword evidence="2" id="KW-1185">Reference proteome</keyword>
<evidence type="ECO:0000313" key="2">
    <source>
        <dbReference type="Proteomes" id="UP001054945"/>
    </source>
</evidence>
<reference evidence="1 2" key="1">
    <citation type="submission" date="2021-06" db="EMBL/GenBank/DDBJ databases">
        <title>Caerostris extrusa draft genome.</title>
        <authorList>
            <person name="Kono N."/>
            <person name="Arakawa K."/>
        </authorList>
    </citation>
    <scope>NUCLEOTIDE SEQUENCE [LARGE SCALE GENOMIC DNA]</scope>
</reference>
<evidence type="ECO:0000313" key="1">
    <source>
        <dbReference type="EMBL" id="GIZ03661.1"/>
    </source>
</evidence>
<accession>A0AAV4Y880</accession>
<dbReference type="EMBL" id="BPLR01001634">
    <property type="protein sequence ID" value="GIZ03661.1"/>
    <property type="molecule type" value="Genomic_DNA"/>
</dbReference>
<organism evidence="1 2">
    <name type="scientific">Caerostris extrusa</name>
    <name type="common">Bark spider</name>
    <name type="synonym">Caerostris bankana</name>
    <dbReference type="NCBI Taxonomy" id="172846"/>
    <lineage>
        <taxon>Eukaryota</taxon>
        <taxon>Metazoa</taxon>
        <taxon>Ecdysozoa</taxon>
        <taxon>Arthropoda</taxon>
        <taxon>Chelicerata</taxon>
        <taxon>Arachnida</taxon>
        <taxon>Araneae</taxon>
        <taxon>Araneomorphae</taxon>
        <taxon>Entelegynae</taxon>
        <taxon>Araneoidea</taxon>
        <taxon>Araneidae</taxon>
        <taxon>Caerostris</taxon>
    </lineage>
</organism>
<proteinExistence type="predicted"/>
<dbReference type="Proteomes" id="UP001054945">
    <property type="component" value="Unassembled WGS sequence"/>
</dbReference>
<gene>
    <name evidence="1" type="ORF">CEXT_398301</name>
</gene>
<protein>
    <submittedName>
        <fullName evidence="1">Uncharacterized protein</fullName>
    </submittedName>
</protein>